<dbReference type="AlphaFoldDB" id="Q7VC05"/>
<dbReference type="Gene3D" id="3.30.540.10">
    <property type="entry name" value="Fructose-1,6-Bisphosphatase, subunit A, domain 1"/>
    <property type="match status" value="1"/>
</dbReference>
<evidence type="ECO:0000256" key="3">
    <source>
        <dbReference type="ARBA" id="ARBA00009759"/>
    </source>
</evidence>
<reference evidence="9 10" key="1">
    <citation type="journal article" date="2003" name="Proc. Natl. Acad. Sci. U.S.A.">
        <title>Genome sequence of the cyanobacterium Prochlorococcus marinus SS120, a nearly minimal oxyphototrophic genome.</title>
        <authorList>
            <person name="Dufresne A."/>
            <person name="Salanoubat M."/>
            <person name="Partensky F."/>
            <person name="Artiguenave F."/>
            <person name="Axmann I.M."/>
            <person name="Barbe V."/>
            <person name="Duprat S."/>
            <person name="Galperin M.Y."/>
            <person name="Koonin E.V."/>
            <person name="Le Gall F."/>
            <person name="Makarova K.S."/>
            <person name="Ostrowski M."/>
            <person name="Oztas S."/>
            <person name="Robert C."/>
            <person name="Rogozin I.B."/>
            <person name="Scanlan D.J."/>
            <person name="Tandeau de Marsac N."/>
            <person name="Weissenbach J."/>
            <person name="Wincker P."/>
            <person name="Wolf Y.I."/>
            <person name="Hess W.R."/>
        </authorList>
    </citation>
    <scope>NUCLEOTIDE SEQUENCE [LARGE SCALE GENOMIC DNA]</scope>
    <source>
        <strain evidence="10">SARG / CCMP1375 / SS120</strain>
    </source>
</reference>
<evidence type="ECO:0000313" key="10">
    <source>
        <dbReference type="Proteomes" id="UP000001420"/>
    </source>
</evidence>
<evidence type="ECO:0000256" key="7">
    <source>
        <dbReference type="PIRSR" id="PIRSR600760-2"/>
    </source>
</evidence>
<dbReference type="GO" id="GO:0006020">
    <property type="term" value="P:inositol metabolic process"/>
    <property type="evidence" value="ECO:0007669"/>
    <property type="project" value="TreeGrafter"/>
</dbReference>
<dbReference type="PANTHER" id="PTHR20854:SF4">
    <property type="entry name" value="INOSITOL-1-MONOPHOSPHATASE-RELATED"/>
    <property type="match status" value="1"/>
</dbReference>
<evidence type="ECO:0000256" key="4">
    <source>
        <dbReference type="ARBA" id="ARBA00022723"/>
    </source>
</evidence>
<dbReference type="EnsemblBacteria" id="AAP99981">
    <property type="protein sequence ID" value="AAP99981"/>
    <property type="gene ID" value="Pro_0937"/>
</dbReference>
<feature type="binding site" evidence="7">
    <location>
        <position position="103"/>
    </location>
    <ligand>
        <name>Mg(2+)</name>
        <dbReference type="ChEBI" id="CHEBI:18420"/>
        <label>1</label>
        <note>catalytic</note>
    </ligand>
</feature>
<dbReference type="RefSeq" id="WP_011125089.1">
    <property type="nucleotide sequence ID" value="NC_005042.1"/>
</dbReference>
<dbReference type="Gene3D" id="3.40.190.80">
    <property type="match status" value="1"/>
</dbReference>
<dbReference type="CDD" id="cd01639">
    <property type="entry name" value="IMPase"/>
    <property type="match status" value="1"/>
</dbReference>
<dbReference type="KEGG" id="pma:Pro_0937"/>
<dbReference type="InterPro" id="IPR020550">
    <property type="entry name" value="Inositol_monophosphatase_CS"/>
</dbReference>
<dbReference type="EMBL" id="AE017126">
    <property type="protein sequence ID" value="AAP99981.1"/>
    <property type="molecule type" value="Genomic_DNA"/>
</dbReference>
<comment type="similarity">
    <text evidence="3 8">Belongs to the inositol monophosphatase superfamily.</text>
</comment>
<protein>
    <recommendedName>
        <fullName evidence="8">Inositol-1-monophosphatase</fullName>
        <ecNumber evidence="8">3.1.3.25</ecNumber>
    </recommendedName>
</protein>
<dbReference type="PRINTS" id="PR00377">
    <property type="entry name" value="IMPHPHTASES"/>
</dbReference>
<feature type="binding site" evidence="7">
    <location>
        <position position="101"/>
    </location>
    <ligand>
        <name>Mg(2+)</name>
        <dbReference type="ChEBI" id="CHEBI:18420"/>
        <label>1</label>
        <note>catalytic</note>
    </ligand>
</feature>
<gene>
    <name evidence="9" type="primary">suhB</name>
    <name evidence="9" type="ordered locus">Pro_0937</name>
</gene>
<accession>Q7VC05</accession>
<keyword evidence="10" id="KW-1185">Reference proteome</keyword>
<evidence type="ECO:0000256" key="2">
    <source>
        <dbReference type="ARBA" id="ARBA00001946"/>
    </source>
</evidence>
<organism evidence="9 10">
    <name type="scientific">Prochlorococcus marinus (strain SARG / CCMP1375 / SS120)</name>
    <dbReference type="NCBI Taxonomy" id="167539"/>
    <lineage>
        <taxon>Bacteria</taxon>
        <taxon>Bacillati</taxon>
        <taxon>Cyanobacteriota</taxon>
        <taxon>Cyanophyceae</taxon>
        <taxon>Synechococcales</taxon>
        <taxon>Prochlorococcaceae</taxon>
        <taxon>Prochlorococcus</taxon>
    </lineage>
</organism>
<comment type="catalytic activity">
    <reaction evidence="1 8">
        <text>a myo-inositol phosphate + H2O = myo-inositol + phosphate</text>
        <dbReference type="Rhea" id="RHEA:24056"/>
        <dbReference type="ChEBI" id="CHEBI:15377"/>
        <dbReference type="ChEBI" id="CHEBI:17268"/>
        <dbReference type="ChEBI" id="CHEBI:43474"/>
        <dbReference type="ChEBI" id="CHEBI:84139"/>
        <dbReference type="EC" id="3.1.3.25"/>
    </reaction>
</comment>
<dbReference type="PANTHER" id="PTHR20854">
    <property type="entry name" value="INOSITOL MONOPHOSPHATASE"/>
    <property type="match status" value="1"/>
</dbReference>
<dbReference type="GO" id="GO:0007165">
    <property type="term" value="P:signal transduction"/>
    <property type="evidence" value="ECO:0007669"/>
    <property type="project" value="TreeGrafter"/>
</dbReference>
<dbReference type="PROSITE" id="PS00629">
    <property type="entry name" value="IMP_1"/>
    <property type="match status" value="1"/>
</dbReference>
<dbReference type="GO" id="GO:0008934">
    <property type="term" value="F:inositol monophosphate 1-phosphatase activity"/>
    <property type="evidence" value="ECO:0007669"/>
    <property type="project" value="InterPro"/>
</dbReference>
<feature type="binding site" evidence="7">
    <location>
        <position position="85"/>
    </location>
    <ligand>
        <name>Mg(2+)</name>
        <dbReference type="ChEBI" id="CHEBI:18420"/>
        <label>1</label>
        <note>catalytic</note>
    </ligand>
</feature>
<evidence type="ECO:0000256" key="5">
    <source>
        <dbReference type="ARBA" id="ARBA00022801"/>
    </source>
</evidence>
<dbReference type="SUPFAM" id="SSF56655">
    <property type="entry name" value="Carbohydrate phosphatase"/>
    <property type="match status" value="1"/>
</dbReference>
<dbReference type="Proteomes" id="UP000001420">
    <property type="component" value="Chromosome"/>
</dbReference>
<dbReference type="HOGENOM" id="CLU_044118_0_4_3"/>
<proteinExistence type="inferred from homology"/>
<evidence type="ECO:0000256" key="1">
    <source>
        <dbReference type="ARBA" id="ARBA00001033"/>
    </source>
</evidence>
<dbReference type="PATRIC" id="fig|167539.5.peg.986"/>
<feature type="binding site" evidence="7">
    <location>
        <position position="229"/>
    </location>
    <ligand>
        <name>Mg(2+)</name>
        <dbReference type="ChEBI" id="CHEBI:18420"/>
        <label>1</label>
        <note>catalytic</note>
    </ligand>
</feature>
<dbReference type="InterPro" id="IPR000760">
    <property type="entry name" value="Inositol_monophosphatase-like"/>
</dbReference>
<dbReference type="STRING" id="167539.Pro_0937"/>
<feature type="binding site" evidence="7">
    <location>
        <position position="104"/>
    </location>
    <ligand>
        <name>Mg(2+)</name>
        <dbReference type="ChEBI" id="CHEBI:18420"/>
        <label>1</label>
        <note>catalytic</note>
    </ligand>
</feature>
<dbReference type="InterPro" id="IPR033942">
    <property type="entry name" value="IMPase"/>
</dbReference>
<comment type="cofactor">
    <cofactor evidence="2 7 8">
        <name>Mg(2+)</name>
        <dbReference type="ChEBI" id="CHEBI:18420"/>
    </cofactor>
</comment>
<dbReference type="GO" id="GO:0046854">
    <property type="term" value="P:phosphatidylinositol phosphate biosynthetic process"/>
    <property type="evidence" value="ECO:0007669"/>
    <property type="project" value="InterPro"/>
</dbReference>
<dbReference type="EC" id="3.1.3.25" evidence="8"/>
<sequence length="287" mass="31479">MTLNICDQAVSDSGISQKDLTKLTDLAKSAALQGGEVLMNYYRKINTINNKGLEGDLVTNADIEAENLIVSLLNNKTPEFGIFAEEGGVSGPTDSYVWCIDPLDGTTNYAHGYPFFACSIGLTWNNKPMLGAISIPFIKELYWATPGQGSFCNDQKIEVSTSKVLNESLLVTGFAYDRHSTEDNNYAEFCWLTHRTRGVRRGGAAAVDMAFVASGRIDGYWERGLSKWDIAAGIPLVELAGGLISDYKSNEFDLDRGRILASNPYIQKELLSELKKVSPLETKFFGG</sequence>
<dbReference type="OrthoDB" id="9772456at2"/>
<keyword evidence="4 7" id="KW-0479">Metal-binding</keyword>
<evidence type="ECO:0000256" key="8">
    <source>
        <dbReference type="RuleBase" id="RU364068"/>
    </source>
</evidence>
<keyword evidence="5 8" id="KW-0378">Hydrolase</keyword>
<evidence type="ECO:0000313" key="9">
    <source>
        <dbReference type="EMBL" id="AAP99981.1"/>
    </source>
</evidence>
<evidence type="ECO:0000256" key="6">
    <source>
        <dbReference type="ARBA" id="ARBA00022842"/>
    </source>
</evidence>
<name>Q7VC05_PROMA</name>
<dbReference type="GO" id="GO:0046872">
    <property type="term" value="F:metal ion binding"/>
    <property type="evidence" value="ECO:0007669"/>
    <property type="project" value="UniProtKB-KW"/>
</dbReference>
<dbReference type="PROSITE" id="PS00630">
    <property type="entry name" value="IMP_2"/>
    <property type="match status" value="1"/>
</dbReference>
<dbReference type="eggNOG" id="COG0483">
    <property type="taxonomic scope" value="Bacteria"/>
</dbReference>
<keyword evidence="6 7" id="KW-0460">Magnesium</keyword>
<dbReference type="Pfam" id="PF00459">
    <property type="entry name" value="Inositol_P"/>
    <property type="match status" value="1"/>
</dbReference>
<dbReference type="FunFam" id="3.30.540.10:FF:000003">
    <property type="entry name" value="Inositol-1-monophosphatase"/>
    <property type="match status" value="1"/>
</dbReference>
<dbReference type="InterPro" id="IPR020583">
    <property type="entry name" value="Inositol_monoP_metal-BS"/>
</dbReference>